<keyword evidence="2" id="KW-1185">Reference proteome</keyword>
<comment type="caution">
    <text evidence="1">The sequence shown here is derived from an EMBL/GenBank/DDBJ whole genome shotgun (WGS) entry which is preliminary data.</text>
</comment>
<evidence type="ECO:0000313" key="2">
    <source>
        <dbReference type="Proteomes" id="UP000251889"/>
    </source>
</evidence>
<sequence length="227" mass="26796">MTMYNTTDKSYRQARAIKAGTYRLPLVYQDFVDWLSRQFNVSVLDFACETKETSKGLKQQLLYVIVERVSDAARLESDRGNDIRIAHEFVSYFSSLDAEARTIDPLKSNVFALNTDPYPEVIIAYRPLEEIEKKIVDEKIKSECHAVIRKYGEVWTMSDNVIFFYTDQQVMENQINGEAKKLLQEILSIMKKYDEFGYFGTHSLSFRFDSKESFDRDFQGNWYYYWK</sequence>
<accession>A0A364Y953</accession>
<organism evidence="1 2">
    <name type="scientific">Pseudochryseolinea flava</name>
    <dbReference type="NCBI Taxonomy" id="2059302"/>
    <lineage>
        <taxon>Bacteria</taxon>
        <taxon>Pseudomonadati</taxon>
        <taxon>Bacteroidota</taxon>
        <taxon>Cytophagia</taxon>
        <taxon>Cytophagales</taxon>
        <taxon>Fulvivirgaceae</taxon>
        <taxon>Pseudochryseolinea</taxon>
    </lineage>
</organism>
<dbReference type="Proteomes" id="UP000251889">
    <property type="component" value="Unassembled WGS sequence"/>
</dbReference>
<dbReference type="AlphaFoldDB" id="A0A364Y953"/>
<proteinExistence type="predicted"/>
<gene>
    <name evidence="1" type="ORF">DQQ10_07510</name>
</gene>
<dbReference type="EMBL" id="QMFY01000002">
    <property type="protein sequence ID" value="RAW02370.1"/>
    <property type="molecule type" value="Genomic_DNA"/>
</dbReference>
<evidence type="ECO:0000313" key="1">
    <source>
        <dbReference type="EMBL" id="RAW02370.1"/>
    </source>
</evidence>
<reference evidence="1 2" key="1">
    <citation type="submission" date="2018-06" db="EMBL/GenBank/DDBJ databases">
        <title>Chryseolinea flavus sp. nov., a member of the phylum Bacteroidetes isolated from soil.</title>
        <authorList>
            <person name="Li Y."/>
            <person name="Wang J."/>
        </authorList>
    </citation>
    <scope>NUCLEOTIDE SEQUENCE [LARGE SCALE GENOMIC DNA]</scope>
    <source>
        <strain evidence="1 2">SDU1-6</strain>
    </source>
</reference>
<protein>
    <submittedName>
        <fullName evidence="1">Uncharacterized protein</fullName>
    </submittedName>
</protein>
<name>A0A364Y953_9BACT</name>